<reference evidence="1 2" key="1">
    <citation type="journal article" date="2012" name="BMC Genomics">
        <title>Genomic basis of broad host range and environmental adaptability of Rhizobium tropici CIAT 899 and Rhizobium sp. PRF 81 which are used in inoculants for common bean (Phaseolus vulgaris L.).</title>
        <authorList>
            <person name="Ormeno-Orrillo E."/>
            <person name="Menna P."/>
            <person name="Almeida L.G."/>
            <person name="Ollero F.J."/>
            <person name="Nicolas M.F."/>
            <person name="Pains Rodrigues E."/>
            <person name="Shigueyoshi Nakatani A."/>
            <person name="Silva Batista J.S."/>
            <person name="Oliveira Chueire L.M."/>
            <person name="Souza R.C."/>
            <person name="Ribeiro Vasconcelos A.T."/>
            <person name="Megias M."/>
            <person name="Hungria M."/>
            <person name="Martinez-Romero E."/>
        </authorList>
    </citation>
    <scope>NUCLEOTIDE SEQUENCE [LARGE SCALE GENOMIC DNA]</scope>
    <source>
        <strain evidence="1 2">PRF 81</strain>
    </source>
</reference>
<dbReference type="EMBL" id="AQHN01000062">
    <property type="protein sequence ID" value="ENN86839.1"/>
    <property type="molecule type" value="Genomic_DNA"/>
</dbReference>
<name>N6U2H3_9HYPH</name>
<evidence type="ECO:0000313" key="1">
    <source>
        <dbReference type="EMBL" id="ENN86839.1"/>
    </source>
</evidence>
<proteinExistence type="predicted"/>
<gene>
    <name evidence="1" type="ORF">RHSP_31524</name>
</gene>
<comment type="caution">
    <text evidence="1">The sequence shown here is derived from an EMBL/GenBank/DDBJ whole genome shotgun (WGS) entry which is preliminary data.</text>
</comment>
<keyword evidence="2" id="KW-1185">Reference proteome</keyword>
<organism evidence="1 2">
    <name type="scientific">Rhizobium freirei PRF 81</name>
    <dbReference type="NCBI Taxonomy" id="363754"/>
    <lineage>
        <taxon>Bacteria</taxon>
        <taxon>Pseudomonadati</taxon>
        <taxon>Pseudomonadota</taxon>
        <taxon>Alphaproteobacteria</taxon>
        <taxon>Hyphomicrobiales</taxon>
        <taxon>Rhizobiaceae</taxon>
        <taxon>Rhizobium/Agrobacterium group</taxon>
        <taxon>Rhizobium</taxon>
    </lineage>
</organism>
<sequence>MTSQHSQAPSEFFGDVVGNHREVATIFEKLAVMERIASDLTVDGRAVTPELAGHLIDRNLALDKVMKAPPIGEGQLLIASRHAKISSAKPLKSLACRT</sequence>
<accession>N6U2H3</accession>
<evidence type="ECO:0000313" key="2">
    <source>
        <dbReference type="Proteomes" id="UP000012429"/>
    </source>
</evidence>
<protein>
    <submittedName>
        <fullName evidence="1">Uncharacterized protein</fullName>
    </submittedName>
</protein>
<dbReference type="Proteomes" id="UP000012429">
    <property type="component" value="Unassembled WGS sequence"/>
</dbReference>
<dbReference type="AlphaFoldDB" id="N6U2H3"/>